<dbReference type="Pfam" id="PF15570">
    <property type="entry name" value="Imm43"/>
    <property type="match status" value="1"/>
</dbReference>
<protein>
    <recommendedName>
        <fullName evidence="1">Immunity protein 43 domain-containing protein</fullName>
    </recommendedName>
</protein>
<dbReference type="Proteomes" id="UP000295794">
    <property type="component" value="Unassembled WGS sequence"/>
</dbReference>
<evidence type="ECO:0000313" key="4">
    <source>
        <dbReference type="Proteomes" id="UP000255108"/>
    </source>
</evidence>
<feature type="domain" description="Immunity protein 43" evidence="1">
    <location>
        <begin position="57"/>
        <end position="195"/>
    </location>
</feature>
<reference evidence="3 5" key="2">
    <citation type="submission" date="2019-03" db="EMBL/GenBank/DDBJ databases">
        <title>Genomic Encyclopedia of Type Strains, Phase IV (KMG-IV): sequencing the most valuable type-strain genomes for metagenomic binning, comparative biology and taxonomic classification.</title>
        <authorList>
            <person name="Goeker M."/>
        </authorList>
    </citation>
    <scope>NUCLEOTIDE SEQUENCE [LARGE SCALE GENOMIC DNA]</scope>
    <source>
        <strain evidence="3 5">DSM 3764</strain>
    </source>
</reference>
<dbReference type="AlphaFoldDB" id="A0A377SW16"/>
<keyword evidence="5" id="KW-1185">Reference proteome</keyword>
<name>A0A377SW16_9NEIS</name>
<reference evidence="2 4" key="1">
    <citation type="submission" date="2018-06" db="EMBL/GenBank/DDBJ databases">
        <authorList>
            <consortium name="Pathogen Informatics"/>
            <person name="Doyle S."/>
        </authorList>
    </citation>
    <scope>NUCLEOTIDE SEQUENCE [LARGE SCALE GENOMIC DNA]</scope>
    <source>
        <strain evidence="2 4">NCTC11159</strain>
    </source>
</reference>
<proteinExistence type="predicted"/>
<gene>
    <name evidence="3" type="ORF">EV682_12334</name>
    <name evidence="2" type="ORF">NCTC11159_03726</name>
</gene>
<accession>A0A377SW16</accession>
<evidence type="ECO:0000313" key="3">
    <source>
        <dbReference type="EMBL" id="TCU81321.1"/>
    </source>
</evidence>
<dbReference type="EMBL" id="SMBT01000023">
    <property type="protein sequence ID" value="TCU81321.1"/>
    <property type="molecule type" value="Genomic_DNA"/>
</dbReference>
<dbReference type="Proteomes" id="UP000255108">
    <property type="component" value="Unassembled WGS sequence"/>
</dbReference>
<sequence length="198" mass="22824">MHTVRTIMDFYVLTHDEASPFLYGDASFSPIDLGCYSNLWQTKFVPDGNFCKITLSKNAKKVSLDLFTVNSGFVMSEKALAIFSAPDLCLKINPIPTEIYSKNGDKIYGTYYFTEFFDWLDLFDYENSIYELDEEGARVDSCSRLTLRNTSELHLDLFFLKDVNLFEPIISKKLMDLILSSKIRGYKSVPLSEFKWKS</sequence>
<dbReference type="EMBL" id="UGHR01000003">
    <property type="protein sequence ID" value="STR45177.1"/>
    <property type="molecule type" value="Genomic_DNA"/>
</dbReference>
<evidence type="ECO:0000313" key="5">
    <source>
        <dbReference type="Proteomes" id="UP000295794"/>
    </source>
</evidence>
<dbReference type="InterPro" id="IPR029079">
    <property type="entry name" value="Imm43"/>
</dbReference>
<evidence type="ECO:0000313" key="2">
    <source>
        <dbReference type="EMBL" id="STR45177.1"/>
    </source>
</evidence>
<organism evidence="2 4">
    <name type="scientific">Iodobacter fluviatilis</name>
    <dbReference type="NCBI Taxonomy" id="537"/>
    <lineage>
        <taxon>Bacteria</taxon>
        <taxon>Pseudomonadati</taxon>
        <taxon>Pseudomonadota</taxon>
        <taxon>Betaproteobacteria</taxon>
        <taxon>Neisseriales</taxon>
        <taxon>Chitinibacteraceae</taxon>
        <taxon>Iodobacter</taxon>
    </lineage>
</organism>
<evidence type="ECO:0000259" key="1">
    <source>
        <dbReference type="Pfam" id="PF15570"/>
    </source>
</evidence>